<keyword evidence="6" id="KW-0067">ATP-binding</keyword>
<dbReference type="PANTHER" id="PTHR45639:SF3">
    <property type="entry name" value="HYPOXIA UP-REGULATED PROTEIN 1"/>
    <property type="match status" value="1"/>
</dbReference>
<dbReference type="Gene3D" id="3.30.30.30">
    <property type="match status" value="1"/>
</dbReference>
<dbReference type="InterPro" id="IPR043129">
    <property type="entry name" value="ATPase_NBD"/>
</dbReference>
<evidence type="ECO:0000256" key="6">
    <source>
        <dbReference type="ARBA" id="ARBA00022840"/>
    </source>
</evidence>
<dbReference type="Pfam" id="PF00012">
    <property type="entry name" value="HSP70"/>
    <property type="match status" value="1"/>
</dbReference>
<keyword evidence="7" id="KW-0143">Chaperone</keyword>
<dbReference type="GO" id="GO:0005788">
    <property type="term" value="C:endoplasmic reticulum lumen"/>
    <property type="evidence" value="ECO:0007669"/>
    <property type="project" value="UniProtKB-SubCell"/>
</dbReference>
<evidence type="ECO:0000256" key="1">
    <source>
        <dbReference type="ARBA" id="ARBA00004319"/>
    </source>
</evidence>
<evidence type="ECO:0000256" key="5">
    <source>
        <dbReference type="ARBA" id="ARBA00022824"/>
    </source>
</evidence>
<dbReference type="InterPro" id="IPR029047">
    <property type="entry name" value="HSP70_peptide-bd_sf"/>
</dbReference>
<comment type="similarity">
    <text evidence="2">Belongs to the heat shock protein 70 family.</text>
</comment>
<reference evidence="11" key="1">
    <citation type="submission" date="2020-11" db="EMBL/GenBank/DDBJ databases">
        <authorList>
            <person name="Tran Van P."/>
        </authorList>
    </citation>
    <scope>NUCLEOTIDE SEQUENCE</scope>
</reference>
<feature type="chain" id="PRO_5031292284" description="Hypoxia up-regulated protein 1" evidence="10">
    <location>
        <begin position="24"/>
        <end position="908"/>
    </location>
</feature>
<organism evidence="11">
    <name type="scientific">Timema monikensis</name>
    <dbReference type="NCBI Taxonomy" id="170555"/>
    <lineage>
        <taxon>Eukaryota</taxon>
        <taxon>Metazoa</taxon>
        <taxon>Ecdysozoa</taxon>
        <taxon>Arthropoda</taxon>
        <taxon>Hexapoda</taxon>
        <taxon>Insecta</taxon>
        <taxon>Pterygota</taxon>
        <taxon>Neoptera</taxon>
        <taxon>Polyneoptera</taxon>
        <taxon>Phasmatodea</taxon>
        <taxon>Timematodea</taxon>
        <taxon>Timematoidea</taxon>
        <taxon>Timematidae</taxon>
        <taxon>Timema</taxon>
    </lineage>
</organism>
<feature type="signal peptide" evidence="10">
    <location>
        <begin position="1"/>
        <end position="23"/>
    </location>
</feature>
<dbReference type="GO" id="GO:0034663">
    <property type="term" value="C:endoplasmic reticulum chaperone complex"/>
    <property type="evidence" value="ECO:0007669"/>
    <property type="project" value="TreeGrafter"/>
</dbReference>
<feature type="compositionally biased region" description="Basic and acidic residues" evidence="9">
    <location>
        <begin position="892"/>
        <end position="908"/>
    </location>
</feature>
<feature type="compositionally biased region" description="Low complexity" evidence="9">
    <location>
        <begin position="866"/>
        <end position="887"/>
    </location>
</feature>
<gene>
    <name evidence="11" type="ORF">TMSB3V08_LOCUS764</name>
</gene>
<dbReference type="SUPFAM" id="SSF100934">
    <property type="entry name" value="Heat shock protein 70kD (HSP70), C-terminal subdomain"/>
    <property type="match status" value="1"/>
</dbReference>
<keyword evidence="4" id="KW-0547">Nucleotide-binding</keyword>
<evidence type="ECO:0000256" key="3">
    <source>
        <dbReference type="ARBA" id="ARBA00022729"/>
    </source>
</evidence>
<keyword evidence="3 10" id="KW-0732">Signal</keyword>
<dbReference type="GO" id="GO:0030968">
    <property type="term" value="P:endoplasmic reticulum unfolded protein response"/>
    <property type="evidence" value="ECO:0007669"/>
    <property type="project" value="TreeGrafter"/>
</dbReference>
<keyword evidence="5" id="KW-0256">Endoplasmic reticulum</keyword>
<dbReference type="InterPro" id="IPR013126">
    <property type="entry name" value="Hsp_70_fam"/>
</dbReference>
<dbReference type="PANTHER" id="PTHR45639">
    <property type="entry name" value="HSC70CB, ISOFORM G-RELATED"/>
    <property type="match status" value="1"/>
</dbReference>
<dbReference type="PRINTS" id="PR00301">
    <property type="entry name" value="HEATSHOCK70"/>
</dbReference>
<evidence type="ECO:0000313" key="11">
    <source>
        <dbReference type="EMBL" id="CAD7423789.1"/>
    </source>
</evidence>
<dbReference type="Gene3D" id="1.20.1270.10">
    <property type="match status" value="1"/>
</dbReference>
<dbReference type="InterPro" id="IPR029048">
    <property type="entry name" value="HSP70_C_sf"/>
</dbReference>
<dbReference type="Gene3D" id="3.90.640.10">
    <property type="entry name" value="Actin, Chain A, domain 4"/>
    <property type="match status" value="1"/>
</dbReference>
<dbReference type="Gene3D" id="2.60.34.10">
    <property type="entry name" value="Substrate Binding Domain Of DNAk, Chain A, domain 1"/>
    <property type="match status" value="1"/>
</dbReference>
<evidence type="ECO:0000256" key="2">
    <source>
        <dbReference type="ARBA" id="ARBA00007381"/>
    </source>
</evidence>
<dbReference type="FunFam" id="3.30.30.30:FF:000004">
    <property type="entry name" value="hypoxia up-regulated protein 1"/>
    <property type="match status" value="1"/>
</dbReference>
<dbReference type="FunFam" id="3.90.640.10:FF:000012">
    <property type="entry name" value="Hypoxia up-regulated protein 1"/>
    <property type="match status" value="1"/>
</dbReference>
<name>A0A7R9E020_9NEOP</name>
<dbReference type="SUPFAM" id="SSF53067">
    <property type="entry name" value="Actin-like ATPase domain"/>
    <property type="match status" value="2"/>
</dbReference>
<evidence type="ECO:0000256" key="8">
    <source>
        <dbReference type="ARBA" id="ARBA00040503"/>
    </source>
</evidence>
<feature type="region of interest" description="Disordered" evidence="9">
    <location>
        <begin position="541"/>
        <end position="590"/>
    </location>
</feature>
<evidence type="ECO:0000256" key="7">
    <source>
        <dbReference type="ARBA" id="ARBA00023186"/>
    </source>
</evidence>
<feature type="region of interest" description="Disordered" evidence="9">
    <location>
        <begin position="823"/>
        <end position="908"/>
    </location>
</feature>
<protein>
    <recommendedName>
        <fullName evidence="8">Hypoxia up-regulated protein 1</fullName>
    </recommendedName>
</protein>
<evidence type="ECO:0000256" key="9">
    <source>
        <dbReference type="SAM" id="MobiDB-lite"/>
    </source>
</evidence>
<evidence type="ECO:0000256" key="10">
    <source>
        <dbReference type="SAM" id="SignalP"/>
    </source>
</evidence>
<sequence length="908" mass="101407">MAATSCLFIAMGLAAFLVPETYAVAVMSVDLGSEWMKIAIVSPGVPMEIALNKESKRKTPVTIAFRDGERTFGEDATTVAVRFPKNSYSYLLDLLGKKLDNPVVKLFQKRFPYYELVADPERGTVIFQHDSETQYSVEELVGMLLHQAQEFAQDSAGQAINDAYRVALNYGIFRRKDFNETVQYIMFYDMGATSTTATIVSYQLVKTKERGFIETNPQLSVLGVGYDRFLGGLEIQLQLRDYLGRKFNELKKTPNDVFKNPRALAKLFKEAGRLKNVLSANADHYAQVEGLLDDIDFRMQVTREMLEELNADLFERVKLPIEQALKASGLTMDVINQVILVGAGTRVPKVQEKLTEFVQIELGKNINTDEAAALGAAYKAADLSNGFKVKKFVTKDSVLFPIQVVFERDMEGSSNPKQVKRTLFGYTNPYPQKKLLTFNKHQDDFSFNVNYADLEHLPPIEIEALGSLNISSVQLTGVADALAKNQGPNIESKGIKVHFSMDESGILNLVNVELVLEKTVTDEELEESTLSKLGSTISKLFTGSDDKGEGASEEKPVSSDESGKEGEEQKTDGGEQPNKIEEEKVNTTKTGDKKPKVVVVKEPITAKEERLGVLPLGEGQLQDSLKKIETLNMFDQKKRRREVALNALESFVFDAQNKLHTDEYQKAATKDEVTQIKNTCSEVSDWLYDEGEDAPVELYDQKLSELRTLTGALYRRVRENQERPEALAVLHSMINSSTNFLAGARNVTAQATEGGMFTPVELDTLDRVIKETKEWKQKMEGEQAALNPTENPKLTVKLITEKMAVLDREVKYLVNKAKIWRPKKSKEDIKDSEPALNKTVGEEETVDEEGVVEEVLEGGEQEAEEVTTSTPPSTEEPEILALPPAEESVTQPKDHTTEKKKSDDHSEL</sequence>
<dbReference type="FunFam" id="1.20.1270.10:FF:000002">
    <property type="entry name" value="Heat shock 70 kDa protein 4"/>
    <property type="match status" value="1"/>
</dbReference>
<dbReference type="Gene3D" id="3.30.420.40">
    <property type="match status" value="3"/>
</dbReference>
<dbReference type="AlphaFoldDB" id="A0A7R9E020"/>
<accession>A0A7R9E020</accession>
<dbReference type="CDD" id="cd10230">
    <property type="entry name" value="ASKHA_NBD_HSP70_HYOU1"/>
    <property type="match status" value="1"/>
</dbReference>
<feature type="compositionally biased region" description="Basic and acidic residues" evidence="9">
    <location>
        <begin position="544"/>
        <end position="590"/>
    </location>
</feature>
<evidence type="ECO:0000256" key="4">
    <source>
        <dbReference type="ARBA" id="ARBA00022741"/>
    </source>
</evidence>
<dbReference type="GO" id="GO:0140662">
    <property type="term" value="F:ATP-dependent protein folding chaperone"/>
    <property type="evidence" value="ECO:0007669"/>
    <property type="project" value="InterPro"/>
</dbReference>
<dbReference type="EMBL" id="OB792707">
    <property type="protein sequence ID" value="CAD7423789.1"/>
    <property type="molecule type" value="Genomic_DNA"/>
</dbReference>
<proteinExistence type="inferred from homology"/>
<comment type="subcellular location">
    <subcellularLocation>
        <location evidence="1">Endoplasmic reticulum lumen</location>
    </subcellularLocation>
</comment>
<feature type="compositionally biased region" description="Acidic residues" evidence="9">
    <location>
        <begin position="842"/>
        <end position="865"/>
    </location>
</feature>
<dbReference type="GO" id="GO:0005524">
    <property type="term" value="F:ATP binding"/>
    <property type="evidence" value="ECO:0007669"/>
    <property type="project" value="UniProtKB-KW"/>
</dbReference>